<dbReference type="InterPro" id="IPR004843">
    <property type="entry name" value="Calcineurin-like_PHP"/>
</dbReference>
<evidence type="ECO:0000313" key="2">
    <source>
        <dbReference type="EMBL" id="AQT69815.1"/>
    </source>
</evidence>
<name>A0A1U9NPQ1_9BACT</name>
<dbReference type="EMBL" id="CP019791">
    <property type="protein sequence ID" value="AQT69815.1"/>
    <property type="molecule type" value="Genomic_DNA"/>
</dbReference>
<organism evidence="2 3">
    <name type="scientific">Anaerohalosphaera lusitana</name>
    <dbReference type="NCBI Taxonomy" id="1936003"/>
    <lineage>
        <taxon>Bacteria</taxon>
        <taxon>Pseudomonadati</taxon>
        <taxon>Planctomycetota</taxon>
        <taxon>Phycisphaerae</taxon>
        <taxon>Sedimentisphaerales</taxon>
        <taxon>Anaerohalosphaeraceae</taxon>
        <taxon>Anaerohalosphaera</taxon>
    </lineage>
</organism>
<accession>A0A1U9NPQ1</accession>
<dbReference type="KEGG" id="alus:STSP2_03012"/>
<evidence type="ECO:0000313" key="3">
    <source>
        <dbReference type="Proteomes" id="UP000189674"/>
    </source>
</evidence>
<dbReference type="GO" id="GO:0016787">
    <property type="term" value="F:hydrolase activity"/>
    <property type="evidence" value="ECO:0007669"/>
    <property type="project" value="InterPro"/>
</dbReference>
<keyword evidence="3" id="KW-1185">Reference proteome</keyword>
<sequence>MRYWSLYLIRRQNFYLFFLLCLTFFSGCCLRPDSTSPGDQFDSRQKESIRFIVAADPQLFRGDKSDLVEAIQLINRLEPDFVVMCGDLVETPSNMEQIRAYKDAVTELSGDIPLYNLPGNHDLGRPVGSNNISTYQQHFGELWFDFEYGDGLFIGLCSDILADADAPMHGEHKKWLWDILDSPEAKKAENIFVFMHHPLYLNSPDEPGAYSNMPVGIRKELLEFFVQNGVQAVFSGHFHDNRINSYQGVDLITTNSITAPLGKIPAGFRVVEVRQERYEQTYYTTEELKKEIETLR</sequence>
<dbReference type="Pfam" id="PF00149">
    <property type="entry name" value="Metallophos"/>
    <property type="match status" value="1"/>
</dbReference>
<evidence type="ECO:0000259" key="1">
    <source>
        <dbReference type="Pfam" id="PF00149"/>
    </source>
</evidence>
<dbReference type="SUPFAM" id="SSF56300">
    <property type="entry name" value="Metallo-dependent phosphatases"/>
    <property type="match status" value="1"/>
</dbReference>
<dbReference type="PANTHER" id="PTHR43143:SF1">
    <property type="entry name" value="SERINE_THREONINE-PROTEIN PHOSPHATASE CPPED1"/>
    <property type="match status" value="1"/>
</dbReference>
<feature type="domain" description="Calcineurin-like phosphoesterase" evidence="1">
    <location>
        <begin position="49"/>
        <end position="240"/>
    </location>
</feature>
<proteinExistence type="predicted"/>
<reference evidence="3" key="1">
    <citation type="submission" date="2017-02" db="EMBL/GenBank/DDBJ databases">
        <title>Comparative genomics and description of representatives of a novel lineage of planctomycetes thriving in anoxic sediments.</title>
        <authorList>
            <person name="Spring S."/>
            <person name="Bunk B."/>
            <person name="Sproer C."/>
        </authorList>
    </citation>
    <scope>NUCLEOTIDE SEQUENCE [LARGE SCALE GENOMIC DNA]</scope>
    <source>
        <strain evidence="3">ST-NAGAB-D1</strain>
    </source>
</reference>
<dbReference type="OrthoDB" id="235808at2"/>
<dbReference type="InterPro" id="IPR029052">
    <property type="entry name" value="Metallo-depent_PP-like"/>
</dbReference>
<dbReference type="RefSeq" id="WP_146663464.1">
    <property type="nucleotide sequence ID" value="NZ_CP019791.1"/>
</dbReference>
<dbReference type="PROSITE" id="PS51257">
    <property type="entry name" value="PROKAR_LIPOPROTEIN"/>
    <property type="match status" value="1"/>
</dbReference>
<dbReference type="STRING" id="1936003.STSP2_03012"/>
<dbReference type="PANTHER" id="PTHR43143">
    <property type="entry name" value="METALLOPHOSPHOESTERASE, CALCINEURIN SUPERFAMILY"/>
    <property type="match status" value="1"/>
</dbReference>
<protein>
    <submittedName>
        <fullName evidence="2">Calcineurin-like phosphoesterase</fullName>
    </submittedName>
</protein>
<dbReference type="Gene3D" id="3.60.21.10">
    <property type="match status" value="1"/>
</dbReference>
<dbReference type="AlphaFoldDB" id="A0A1U9NPQ1"/>
<gene>
    <name evidence="2" type="ORF">STSP2_03012</name>
</gene>
<dbReference type="Proteomes" id="UP000189674">
    <property type="component" value="Chromosome"/>
</dbReference>
<dbReference type="InterPro" id="IPR051918">
    <property type="entry name" value="STPP_CPPED1"/>
</dbReference>